<evidence type="ECO:0000256" key="16">
    <source>
        <dbReference type="ARBA" id="ARBA00023242"/>
    </source>
</evidence>
<dbReference type="GO" id="GO:0007004">
    <property type="term" value="P:telomere maintenance via telomerase"/>
    <property type="evidence" value="ECO:0007669"/>
    <property type="project" value="TreeGrafter"/>
</dbReference>
<dbReference type="GO" id="GO:0070192">
    <property type="term" value="P:chromosome organization involved in meiotic cell cycle"/>
    <property type="evidence" value="ECO:0007669"/>
    <property type="project" value="TreeGrafter"/>
</dbReference>
<evidence type="ECO:0000256" key="1">
    <source>
        <dbReference type="ARBA" id="ARBA00001947"/>
    </source>
</evidence>
<organism evidence="20 21">
    <name type="scientific">Meganyctiphanes norvegica</name>
    <name type="common">Northern krill</name>
    <name type="synonym">Thysanopoda norvegica</name>
    <dbReference type="NCBI Taxonomy" id="48144"/>
    <lineage>
        <taxon>Eukaryota</taxon>
        <taxon>Metazoa</taxon>
        <taxon>Ecdysozoa</taxon>
        <taxon>Arthropoda</taxon>
        <taxon>Crustacea</taxon>
        <taxon>Multicrustacea</taxon>
        <taxon>Malacostraca</taxon>
        <taxon>Eumalacostraca</taxon>
        <taxon>Eucarida</taxon>
        <taxon>Euphausiacea</taxon>
        <taxon>Euphausiidae</taxon>
        <taxon>Meganyctiphanes</taxon>
    </lineage>
</organism>
<dbReference type="Pfam" id="PF13558">
    <property type="entry name" value="SbcC_Walker_B"/>
    <property type="match status" value="1"/>
</dbReference>
<evidence type="ECO:0000256" key="12">
    <source>
        <dbReference type="ARBA" id="ARBA00022840"/>
    </source>
</evidence>
<dbReference type="FunFam" id="3.40.50.300:FF:000593">
    <property type="entry name" value="DNA repair protein RAD50"/>
    <property type="match status" value="1"/>
</dbReference>
<keyword evidence="17" id="KW-0469">Meiosis</keyword>
<keyword evidence="9" id="KW-0227">DNA damage</keyword>
<comment type="catalytic activity">
    <reaction evidence="18">
        <text>ATP + H2O = ADP + phosphate + H(+)</text>
        <dbReference type="Rhea" id="RHEA:13065"/>
        <dbReference type="ChEBI" id="CHEBI:15377"/>
        <dbReference type="ChEBI" id="CHEBI:15378"/>
        <dbReference type="ChEBI" id="CHEBI:30616"/>
        <dbReference type="ChEBI" id="CHEBI:43474"/>
        <dbReference type="ChEBI" id="CHEBI:456216"/>
    </reaction>
</comment>
<keyword evidence="6" id="KW-0158">Chromosome</keyword>
<comment type="cofactor">
    <cofactor evidence="1">
        <name>Zn(2+)</name>
        <dbReference type="ChEBI" id="CHEBI:29105"/>
    </cofactor>
</comment>
<dbReference type="Gene3D" id="3.40.50.300">
    <property type="entry name" value="P-loop containing nucleotide triphosphate hydrolases"/>
    <property type="match status" value="1"/>
</dbReference>
<evidence type="ECO:0000256" key="5">
    <source>
        <dbReference type="ARBA" id="ARBA00017893"/>
    </source>
</evidence>
<comment type="similarity">
    <text evidence="4">Belongs to the SMC family. RAD50 subfamily.</text>
</comment>
<protein>
    <recommendedName>
        <fullName evidence="5">DNA repair protein RAD50</fullName>
    </recommendedName>
</protein>
<dbReference type="GO" id="GO:0005524">
    <property type="term" value="F:ATP binding"/>
    <property type="evidence" value="ECO:0007669"/>
    <property type="project" value="UniProtKB-KW"/>
</dbReference>
<dbReference type="PANTHER" id="PTHR18867">
    <property type="entry name" value="RAD50"/>
    <property type="match status" value="1"/>
</dbReference>
<evidence type="ECO:0000256" key="2">
    <source>
        <dbReference type="ARBA" id="ARBA00004123"/>
    </source>
</evidence>
<keyword evidence="13" id="KW-0460">Magnesium</keyword>
<dbReference type="GO" id="GO:0000722">
    <property type="term" value="P:telomere maintenance via recombination"/>
    <property type="evidence" value="ECO:0007669"/>
    <property type="project" value="TreeGrafter"/>
</dbReference>
<dbReference type="PANTHER" id="PTHR18867:SF12">
    <property type="entry name" value="DNA REPAIR PROTEIN RAD50"/>
    <property type="match status" value="1"/>
</dbReference>
<dbReference type="GO" id="GO:0006302">
    <property type="term" value="P:double-strand break repair"/>
    <property type="evidence" value="ECO:0007669"/>
    <property type="project" value="TreeGrafter"/>
</dbReference>
<evidence type="ECO:0000256" key="14">
    <source>
        <dbReference type="ARBA" id="ARBA00023054"/>
    </source>
</evidence>
<dbReference type="GO" id="GO:0051880">
    <property type="term" value="F:G-quadruplex DNA binding"/>
    <property type="evidence" value="ECO:0007669"/>
    <property type="project" value="TreeGrafter"/>
</dbReference>
<dbReference type="GO" id="GO:0046872">
    <property type="term" value="F:metal ion binding"/>
    <property type="evidence" value="ECO:0007669"/>
    <property type="project" value="UniProtKB-KW"/>
</dbReference>
<evidence type="ECO:0000313" key="21">
    <source>
        <dbReference type="Proteomes" id="UP001497623"/>
    </source>
</evidence>
<dbReference type="AlphaFoldDB" id="A0AAV2SL93"/>
<keyword evidence="14 19" id="KW-0175">Coiled coil</keyword>
<dbReference type="GO" id="GO:0000794">
    <property type="term" value="C:condensed nuclear chromosome"/>
    <property type="evidence" value="ECO:0007669"/>
    <property type="project" value="TreeGrafter"/>
</dbReference>
<evidence type="ECO:0000256" key="3">
    <source>
        <dbReference type="ARBA" id="ARBA00004286"/>
    </source>
</evidence>
<dbReference type="EMBL" id="CAXKWB010071277">
    <property type="protein sequence ID" value="CAL4194867.1"/>
    <property type="molecule type" value="Genomic_DNA"/>
</dbReference>
<evidence type="ECO:0000256" key="13">
    <source>
        <dbReference type="ARBA" id="ARBA00022842"/>
    </source>
</evidence>
<reference evidence="20 21" key="1">
    <citation type="submission" date="2024-05" db="EMBL/GenBank/DDBJ databases">
        <authorList>
            <person name="Wallberg A."/>
        </authorList>
    </citation>
    <scope>NUCLEOTIDE SEQUENCE [LARGE SCALE GENOMIC DNA]</scope>
</reference>
<keyword evidence="21" id="KW-1185">Reference proteome</keyword>
<sequence length="439" mass="51125">KFRTRRDPAIKTKQQTREKAKVDMEKYLGEISKLEEDIKNAKKEIEPVKYKLKTKIEEKNKAVTEKETWLERANVNVNSIKNQQNQLEKFNINISSYLKSGGEKKLKDCKDNITEIRSKIAELVNEKKEFETKGDSLDKEINNVRLHALNIEKEKKIREKVKEAQELEKTIKCLEDRISGHNIESLDNETSALAHDLRKKENETAELGGRLAEMNIKFKELDKEIRRPEYAEAEKNYMKEFVKCKTIDMAADDLNKYYKALDTAIMRFHKDKMTTINQIIRSLWRQTYKGNDIDHIEIKTDESESSGADTRRKYEYRVVMIKSGTEMDMRGRCSAGQKVLASLIIRMALAETFSSNCGVLALDEPTTNLDQENIEALTLALLNIVKRHSHRRNFQLIVITHDKEFLNQMCRADYLDEYFEVTRDSNGLSMINKRSALQL</sequence>
<feature type="coiled-coil region" evidence="19">
    <location>
        <begin position="80"/>
        <end position="203"/>
    </location>
</feature>
<dbReference type="InterPro" id="IPR027417">
    <property type="entry name" value="P-loop_NTPase"/>
</dbReference>
<evidence type="ECO:0000256" key="9">
    <source>
        <dbReference type="ARBA" id="ARBA00022763"/>
    </source>
</evidence>
<keyword evidence="16" id="KW-0539">Nucleus</keyword>
<feature type="coiled-coil region" evidence="19">
    <location>
        <begin position="17"/>
        <end position="51"/>
    </location>
</feature>
<evidence type="ECO:0000256" key="4">
    <source>
        <dbReference type="ARBA" id="ARBA00009439"/>
    </source>
</evidence>
<evidence type="ECO:0000256" key="6">
    <source>
        <dbReference type="ARBA" id="ARBA00022454"/>
    </source>
</evidence>
<gene>
    <name evidence="20" type="ORF">MNOR_LOCUS37000</name>
</gene>
<evidence type="ECO:0000256" key="18">
    <source>
        <dbReference type="ARBA" id="ARBA00049360"/>
    </source>
</evidence>
<evidence type="ECO:0000256" key="15">
    <source>
        <dbReference type="ARBA" id="ARBA00023204"/>
    </source>
</evidence>
<keyword evidence="12" id="KW-0067">ATP-binding</keyword>
<dbReference type="Proteomes" id="UP001497623">
    <property type="component" value="Unassembled WGS sequence"/>
</dbReference>
<feature type="non-terminal residue" evidence="20">
    <location>
        <position position="439"/>
    </location>
</feature>
<dbReference type="GO" id="GO:0030870">
    <property type="term" value="C:Mre11 complex"/>
    <property type="evidence" value="ECO:0007669"/>
    <property type="project" value="TreeGrafter"/>
</dbReference>
<evidence type="ECO:0000256" key="17">
    <source>
        <dbReference type="ARBA" id="ARBA00023254"/>
    </source>
</evidence>
<keyword evidence="11" id="KW-0862">Zinc</keyword>
<name>A0AAV2SL93_MEGNR</name>
<keyword evidence="10" id="KW-0378">Hydrolase</keyword>
<accession>A0AAV2SL93</accession>
<evidence type="ECO:0000256" key="10">
    <source>
        <dbReference type="ARBA" id="ARBA00022801"/>
    </source>
</evidence>
<evidence type="ECO:0000256" key="7">
    <source>
        <dbReference type="ARBA" id="ARBA00022723"/>
    </source>
</evidence>
<keyword evidence="15" id="KW-0234">DNA repair</keyword>
<feature type="non-terminal residue" evidence="20">
    <location>
        <position position="1"/>
    </location>
</feature>
<evidence type="ECO:0000256" key="8">
    <source>
        <dbReference type="ARBA" id="ARBA00022741"/>
    </source>
</evidence>
<keyword evidence="8" id="KW-0547">Nucleotide-binding</keyword>
<evidence type="ECO:0000256" key="11">
    <source>
        <dbReference type="ARBA" id="ARBA00022833"/>
    </source>
</evidence>
<comment type="subcellular location">
    <subcellularLocation>
        <location evidence="3">Chromosome</location>
    </subcellularLocation>
    <subcellularLocation>
        <location evidence="2">Nucleus</location>
    </subcellularLocation>
</comment>
<dbReference type="GO" id="GO:0016787">
    <property type="term" value="F:hydrolase activity"/>
    <property type="evidence" value="ECO:0007669"/>
    <property type="project" value="UniProtKB-KW"/>
</dbReference>
<keyword evidence="7" id="KW-0479">Metal-binding</keyword>
<evidence type="ECO:0000256" key="19">
    <source>
        <dbReference type="SAM" id="Coils"/>
    </source>
</evidence>
<dbReference type="GO" id="GO:0043047">
    <property type="term" value="F:single-stranded telomeric DNA binding"/>
    <property type="evidence" value="ECO:0007669"/>
    <property type="project" value="TreeGrafter"/>
</dbReference>
<dbReference type="SUPFAM" id="SSF52540">
    <property type="entry name" value="P-loop containing nucleoside triphosphate hydrolases"/>
    <property type="match status" value="1"/>
</dbReference>
<dbReference type="GO" id="GO:0003691">
    <property type="term" value="F:double-stranded telomeric DNA binding"/>
    <property type="evidence" value="ECO:0007669"/>
    <property type="project" value="TreeGrafter"/>
</dbReference>
<evidence type="ECO:0000313" key="20">
    <source>
        <dbReference type="EMBL" id="CAL4194867.1"/>
    </source>
</evidence>
<proteinExistence type="inferred from homology"/>
<comment type="caution">
    <text evidence="20">The sequence shown here is derived from an EMBL/GenBank/DDBJ whole genome shotgun (WGS) entry which is preliminary data.</text>
</comment>